<dbReference type="EMBL" id="RCYZ01000007">
    <property type="protein sequence ID" value="TPG63705.1"/>
    <property type="molecule type" value="Genomic_DNA"/>
</dbReference>
<feature type="domain" description="Glycosyltransferase subfamily 4-like N-terminal" evidence="1">
    <location>
        <begin position="17"/>
        <end position="210"/>
    </location>
</feature>
<dbReference type="RefSeq" id="WP_140468602.1">
    <property type="nucleotide sequence ID" value="NZ_RCYZ01000007.1"/>
</dbReference>
<dbReference type="PANTHER" id="PTHR12526">
    <property type="entry name" value="GLYCOSYLTRANSFERASE"/>
    <property type="match status" value="1"/>
</dbReference>
<keyword evidence="2" id="KW-0808">Transferase</keyword>
<dbReference type="Proteomes" id="UP000317646">
    <property type="component" value="Unassembled WGS sequence"/>
</dbReference>
<dbReference type="GO" id="GO:0016757">
    <property type="term" value="F:glycosyltransferase activity"/>
    <property type="evidence" value="ECO:0007669"/>
    <property type="project" value="UniProtKB-ARBA"/>
</dbReference>
<dbReference type="InterPro" id="IPR028098">
    <property type="entry name" value="Glyco_trans_4-like_N"/>
</dbReference>
<dbReference type="PANTHER" id="PTHR12526:SF600">
    <property type="entry name" value="GLYCOSYL TRANSFERASE GROUP 1"/>
    <property type="match status" value="1"/>
</dbReference>
<keyword evidence="3" id="KW-1185">Reference proteome</keyword>
<dbReference type="SUPFAM" id="SSF53756">
    <property type="entry name" value="UDP-Glycosyltransferase/glycogen phosphorylase"/>
    <property type="match status" value="1"/>
</dbReference>
<evidence type="ECO:0000313" key="2">
    <source>
        <dbReference type="EMBL" id="TPG63705.1"/>
    </source>
</evidence>
<reference evidence="2 3" key="1">
    <citation type="journal article" date="2019" name="Environ. Microbiol.">
        <title>Species interactions and distinct microbial communities in high Arctic permafrost affected cryosols are associated with the CH4 and CO2 gas fluxes.</title>
        <authorList>
            <person name="Altshuler I."/>
            <person name="Hamel J."/>
            <person name="Turney S."/>
            <person name="Magnuson E."/>
            <person name="Levesque R."/>
            <person name="Greer C."/>
            <person name="Whyte L.G."/>
        </authorList>
    </citation>
    <scope>NUCLEOTIDE SEQUENCE [LARGE SCALE GENOMIC DNA]</scope>
    <source>
        <strain evidence="2 3">S9.2P</strain>
    </source>
</reference>
<comment type="caution">
    <text evidence="2">The sequence shown here is derived from an EMBL/GenBank/DDBJ whole genome shotgun (WGS) entry which is preliminary data.</text>
</comment>
<evidence type="ECO:0000259" key="1">
    <source>
        <dbReference type="Pfam" id="PF13579"/>
    </source>
</evidence>
<gene>
    <name evidence="2" type="ORF">EAH73_16780</name>
</gene>
<name>A0A502GPL6_9BACT</name>
<organism evidence="2 3">
    <name type="scientific">Hymenobacter nivis</name>
    <dbReference type="NCBI Taxonomy" id="1850093"/>
    <lineage>
        <taxon>Bacteria</taxon>
        <taxon>Pseudomonadati</taxon>
        <taxon>Bacteroidota</taxon>
        <taxon>Cytophagia</taxon>
        <taxon>Cytophagales</taxon>
        <taxon>Hymenobacteraceae</taxon>
        <taxon>Hymenobacter</taxon>
    </lineage>
</organism>
<dbReference type="AlphaFoldDB" id="A0A502GPL6"/>
<evidence type="ECO:0000313" key="3">
    <source>
        <dbReference type="Proteomes" id="UP000317646"/>
    </source>
</evidence>
<dbReference type="OrthoDB" id="9807209at2"/>
<dbReference type="CDD" id="cd03801">
    <property type="entry name" value="GT4_PimA-like"/>
    <property type="match status" value="1"/>
</dbReference>
<dbReference type="Pfam" id="PF13692">
    <property type="entry name" value="Glyco_trans_1_4"/>
    <property type="match status" value="1"/>
</dbReference>
<accession>A0A502GPL6</accession>
<dbReference type="Pfam" id="PF13579">
    <property type="entry name" value="Glyco_trans_4_4"/>
    <property type="match status" value="1"/>
</dbReference>
<dbReference type="Gene3D" id="3.40.50.2000">
    <property type="entry name" value="Glycogen Phosphorylase B"/>
    <property type="match status" value="2"/>
</dbReference>
<proteinExistence type="predicted"/>
<sequence>MHILQVSPRVPFPLHDGGAIGIYNITTGLLRSGHRVTMLAINTPKHHQPADALAHLGPQFRLVTVDVDTNLKPLKALRNLLFSSEPYNVERFISQDVVTALSHLLSETKFDVVQFEGTFVAHYLSFVRWKLKHPVNETNCPPPLVLRAHNIEYVIWERLASGERNPLKRWYLNHLAGRMQRFEREYLGRFDGIAAITEEDIARLGALGCPGPMPLVPAAVELGSFQPDPAIRPKPRSVFMIGSLNWLPNREGLDWLLREVWPAVHAELPDLELHVAGTGTPPHLLAPRTDNVFIHGFVDSAAAFMRQYDLMLVPLLSGGGMRVKIIEGMALGKAILSTGLGAEGIAVRDGHDVVLRDGAPAWQAALRDYYHGRLPVGALGAAAARTAADVYANDQVTKRFEALYAQLLTGGRS</sequence>
<protein>
    <submittedName>
        <fullName evidence="2">Glycosyltransferase</fullName>
    </submittedName>
</protein>